<sequence>MATGPLKCELKSSEIVVDDNLRISFRRTIRVPDNDRSSYLPPDLGAYPLKAVADYSKQMPPAMTTKGGVSFPMYLALKNQKQSGLILSAKYLIKIYVGSIYAISGEPAVEDCGTKLRRQAQFAKFINNSDGSDSIPLQDYVIVPGQEWLDGIANSNGTIRQFVAMPFGSGYSIESQTTGKDTAGGVHFEIIPYKTSTHKTTSEVFVNLNNTEGAFILFVRALNRDFFTLHGHENDTVEMLKQSVQDKCGIRTSEQRLMFRGKQVQVEMAVAAGGKIKQGIMPDKLEDRWQSNRTTVFNVQILNSAVYEAVTGQAPPTKPINAQTYEMHGLPFYKLCEEPSGIFGDFSLVKSIAQINGEMEQIVTPDTVEISSMTAQRPVGLTNPNGPLRELRTLRDLMREFERLHISSF</sequence>
<dbReference type="Gene3D" id="3.10.20.90">
    <property type="entry name" value="Phosphatidylinositol 3-kinase Catalytic Subunit, Chain A, domain 1"/>
    <property type="match status" value="1"/>
</dbReference>
<dbReference type="EMBL" id="WNKQ01000012">
    <property type="protein sequence ID" value="KAF5848016.1"/>
    <property type="molecule type" value="Genomic_DNA"/>
</dbReference>
<protein>
    <recommendedName>
        <fullName evidence="1">Ubiquitin-like domain-containing protein</fullName>
    </recommendedName>
</protein>
<comment type="caution">
    <text evidence="2">The sequence shown here is derived from an EMBL/GenBank/DDBJ whole genome shotgun (WGS) entry which is preliminary data.</text>
</comment>
<dbReference type="Proteomes" id="UP000624244">
    <property type="component" value="Unassembled WGS sequence"/>
</dbReference>
<dbReference type="AlphaFoldDB" id="A0A8H5ZEW4"/>
<evidence type="ECO:0000259" key="1">
    <source>
        <dbReference type="PROSITE" id="PS50053"/>
    </source>
</evidence>
<feature type="domain" description="Ubiquitin-like" evidence="1">
    <location>
        <begin position="215"/>
        <end position="271"/>
    </location>
</feature>
<dbReference type="Pfam" id="PF00240">
    <property type="entry name" value="ubiquitin"/>
    <property type="match status" value="1"/>
</dbReference>
<dbReference type="InterPro" id="IPR029071">
    <property type="entry name" value="Ubiquitin-like_domsf"/>
</dbReference>
<organism evidence="2 3">
    <name type="scientific">Cochliobolus sativus</name>
    <name type="common">Common root rot and spot blotch fungus</name>
    <name type="synonym">Bipolaris sorokiniana</name>
    <dbReference type="NCBI Taxonomy" id="45130"/>
    <lineage>
        <taxon>Eukaryota</taxon>
        <taxon>Fungi</taxon>
        <taxon>Dikarya</taxon>
        <taxon>Ascomycota</taxon>
        <taxon>Pezizomycotina</taxon>
        <taxon>Dothideomycetes</taxon>
        <taxon>Pleosporomycetidae</taxon>
        <taxon>Pleosporales</taxon>
        <taxon>Pleosporineae</taxon>
        <taxon>Pleosporaceae</taxon>
        <taxon>Bipolaris</taxon>
    </lineage>
</organism>
<gene>
    <name evidence="2" type="ORF">GGP41_009233</name>
</gene>
<proteinExistence type="predicted"/>
<dbReference type="PROSITE" id="PS50053">
    <property type="entry name" value="UBIQUITIN_2"/>
    <property type="match status" value="1"/>
</dbReference>
<dbReference type="InterPro" id="IPR000626">
    <property type="entry name" value="Ubiquitin-like_dom"/>
</dbReference>
<name>A0A8H5ZEW4_COCSA</name>
<evidence type="ECO:0000313" key="3">
    <source>
        <dbReference type="Proteomes" id="UP000624244"/>
    </source>
</evidence>
<reference evidence="2" key="1">
    <citation type="submission" date="2019-11" db="EMBL/GenBank/DDBJ databases">
        <title>Bipolaris sorokiniana Genome sequencing.</title>
        <authorList>
            <person name="Wang H."/>
        </authorList>
    </citation>
    <scope>NUCLEOTIDE SEQUENCE</scope>
</reference>
<evidence type="ECO:0000313" key="2">
    <source>
        <dbReference type="EMBL" id="KAF5848016.1"/>
    </source>
</evidence>
<dbReference type="CDD" id="cd17039">
    <property type="entry name" value="Ubl_ubiquitin_like"/>
    <property type="match status" value="1"/>
</dbReference>
<accession>A0A8H5ZEW4</accession>
<dbReference type="SUPFAM" id="SSF54236">
    <property type="entry name" value="Ubiquitin-like"/>
    <property type="match status" value="1"/>
</dbReference>